<name>A0ABR0SKV9_9HYPO</name>
<evidence type="ECO:0000256" key="2">
    <source>
        <dbReference type="SAM" id="Phobius"/>
    </source>
</evidence>
<keyword evidence="2" id="KW-0812">Transmembrane</keyword>
<keyword evidence="3" id="KW-0732">Signal</keyword>
<reference evidence="4 5" key="1">
    <citation type="submission" date="2024-01" db="EMBL/GenBank/DDBJ databases">
        <title>Complete genome of Cladobotryum mycophilum ATHUM6906.</title>
        <authorList>
            <person name="Christinaki A.C."/>
            <person name="Myridakis A.I."/>
            <person name="Kouvelis V.N."/>
        </authorList>
    </citation>
    <scope>NUCLEOTIDE SEQUENCE [LARGE SCALE GENOMIC DNA]</scope>
    <source>
        <strain evidence="4 5">ATHUM6906</strain>
    </source>
</reference>
<feature type="signal peptide" evidence="3">
    <location>
        <begin position="1"/>
        <end position="18"/>
    </location>
</feature>
<comment type="caution">
    <text evidence="4">The sequence shown here is derived from an EMBL/GenBank/DDBJ whole genome shotgun (WGS) entry which is preliminary data.</text>
</comment>
<keyword evidence="2" id="KW-1133">Transmembrane helix</keyword>
<dbReference type="EMBL" id="JAVFKD010000012">
    <property type="protein sequence ID" value="KAK5992390.1"/>
    <property type="molecule type" value="Genomic_DNA"/>
</dbReference>
<proteinExistence type="predicted"/>
<feature type="transmembrane region" description="Helical" evidence="2">
    <location>
        <begin position="111"/>
        <end position="128"/>
    </location>
</feature>
<feature type="transmembrane region" description="Helical" evidence="2">
    <location>
        <begin position="75"/>
        <end position="99"/>
    </location>
</feature>
<keyword evidence="5" id="KW-1185">Reference proteome</keyword>
<sequence>MMIAVVLFLNVVCPEVRRSAYRRSVAEVRTGSDISRRIARGEVMMHRVKTGPKWWGQEVYHGILLSLEMLRQPGFAILAVYCSWIYAQVVLIIVLLGSLASKFYRLRSPDVGLLVGGLALGSLLAIPFQKASFFQGLGKPNSTPTRRRWSENLHGRRICVPTIFAFCVGFLSCLAIAECLGLVMESFDTSDLSPGMTGRQRDKTGKVERRTNYSSFPRVSAGFAIIHTFAFILAAGSTALGGIVTRTLGQQVATGVVAGILFLLTVMLLLALARFTNVQIIPRSKFDEMDRLIEARRRSTIRRASMPDDLKAAIEEEKAWRPAMMGNPIGKWRRMNILELGSKTRWQEIRKKNKLIDANAHLNRAAWDQGMEALDDQLSDIQRDVQDFFGVGTVKKRGSRRLRRSDEASDSTQDIEMEAMGNEVSGSRPQRRFVERECVMSQTVAESNEEDEDAGRGR</sequence>
<feature type="transmembrane region" description="Helical" evidence="2">
    <location>
        <begin position="219"/>
        <end position="240"/>
    </location>
</feature>
<feature type="chain" id="PRO_5045832012" evidence="3">
    <location>
        <begin position="19"/>
        <end position="458"/>
    </location>
</feature>
<evidence type="ECO:0000313" key="4">
    <source>
        <dbReference type="EMBL" id="KAK5992390.1"/>
    </source>
</evidence>
<evidence type="ECO:0000256" key="1">
    <source>
        <dbReference type="SAM" id="MobiDB-lite"/>
    </source>
</evidence>
<feature type="region of interest" description="Disordered" evidence="1">
    <location>
        <begin position="400"/>
        <end position="432"/>
    </location>
</feature>
<gene>
    <name evidence="4" type="ORF">PT974_05794</name>
</gene>
<feature type="transmembrane region" description="Helical" evidence="2">
    <location>
        <begin position="163"/>
        <end position="183"/>
    </location>
</feature>
<dbReference type="Proteomes" id="UP001338125">
    <property type="component" value="Unassembled WGS sequence"/>
</dbReference>
<organism evidence="4 5">
    <name type="scientific">Cladobotryum mycophilum</name>
    <dbReference type="NCBI Taxonomy" id="491253"/>
    <lineage>
        <taxon>Eukaryota</taxon>
        <taxon>Fungi</taxon>
        <taxon>Dikarya</taxon>
        <taxon>Ascomycota</taxon>
        <taxon>Pezizomycotina</taxon>
        <taxon>Sordariomycetes</taxon>
        <taxon>Hypocreomycetidae</taxon>
        <taxon>Hypocreales</taxon>
        <taxon>Hypocreaceae</taxon>
        <taxon>Cladobotryum</taxon>
    </lineage>
</organism>
<accession>A0ABR0SKV9</accession>
<keyword evidence="2" id="KW-0472">Membrane</keyword>
<feature type="transmembrane region" description="Helical" evidence="2">
    <location>
        <begin position="252"/>
        <end position="275"/>
    </location>
</feature>
<evidence type="ECO:0000256" key="3">
    <source>
        <dbReference type="SAM" id="SignalP"/>
    </source>
</evidence>
<protein>
    <submittedName>
        <fullName evidence="4">Uncharacterized protein</fullName>
    </submittedName>
</protein>
<evidence type="ECO:0000313" key="5">
    <source>
        <dbReference type="Proteomes" id="UP001338125"/>
    </source>
</evidence>